<dbReference type="EMBL" id="CP159256">
    <property type="protein sequence ID" value="XCG52619.1"/>
    <property type="molecule type" value="Genomic_DNA"/>
</dbReference>
<protein>
    <submittedName>
        <fullName evidence="2">NAD(P)/FAD-dependent oxidoreductase</fullName>
        <ecNumber evidence="2">1.14.13.-</ecNumber>
    </submittedName>
</protein>
<keyword evidence="2" id="KW-0614">Plasmid</keyword>
<name>A0AAU8D254_9HYPH</name>
<dbReference type="RefSeq" id="WP_353646822.1">
    <property type="nucleotide sequence ID" value="NZ_CP159256.1"/>
</dbReference>
<dbReference type="GO" id="GO:0050660">
    <property type="term" value="F:flavin adenine dinucleotide binding"/>
    <property type="evidence" value="ECO:0007669"/>
    <property type="project" value="TreeGrafter"/>
</dbReference>
<accession>A0AAU8D254</accession>
<geneLocation type="plasmid" evidence="2">
    <name>pMk2240A</name>
</geneLocation>
<dbReference type="Gene3D" id="3.50.50.60">
    <property type="entry name" value="FAD/NAD(P)-binding domain"/>
    <property type="match status" value="1"/>
</dbReference>
<dbReference type="PANTHER" id="PTHR43539">
    <property type="entry name" value="FLAVIN-BINDING MONOOXYGENASE-LIKE PROTEIN (AFU_ORTHOLOGUE AFUA_4G09220)"/>
    <property type="match status" value="1"/>
</dbReference>
<dbReference type="PANTHER" id="PTHR43539:SF91">
    <property type="entry name" value="FAD-DEPENDENT URATE HYDROXYLASE"/>
    <property type="match status" value="1"/>
</dbReference>
<dbReference type="GO" id="GO:0004497">
    <property type="term" value="F:monooxygenase activity"/>
    <property type="evidence" value="ECO:0007669"/>
    <property type="project" value="TreeGrafter"/>
</dbReference>
<dbReference type="SUPFAM" id="SSF51905">
    <property type="entry name" value="FAD/NAD(P)-binding domain"/>
    <property type="match status" value="1"/>
</dbReference>
<gene>
    <name evidence="2" type="ORF">ABVK50_31350</name>
</gene>
<dbReference type="InterPro" id="IPR050982">
    <property type="entry name" value="Auxin_biosynth/cation_transpt"/>
</dbReference>
<reference evidence="2" key="1">
    <citation type="submission" date="2024-06" db="EMBL/GenBank/DDBJ databases">
        <title>Mesorhizobium karijinii sp. nov., a symbiont of the iconic Swainsona formosa from arid Australia.</title>
        <authorList>
            <person name="Hill Y.J."/>
            <person name="Watkin E.L.J."/>
            <person name="O'Hara G.W."/>
            <person name="Terpolilli J."/>
            <person name="Tye M.L."/>
            <person name="Kohlmeier M.G."/>
        </authorList>
    </citation>
    <scope>NUCLEOTIDE SEQUENCE</scope>
    <source>
        <strain evidence="2">WSM2240</strain>
        <plasmid evidence="2">pMk2240A</plasmid>
    </source>
</reference>
<evidence type="ECO:0000256" key="1">
    <source>
        <dbReference type="ARBA" id="ARBA00023002"/>
    </source>
</evidence>
<organism evidence="2">
    <name type="scientific">Mesorhizobium sp. WSM2240</name>
    <dbReference type="NCBI Taxonomy" id="3228851"/>
    <lineage>
        <taxon>Bacteria</taxon>
        <taxon>Pseudomonadati</taxon>
        <taxon>Pseudomonadota</taxon>
        <taxon>Alphaproteobacteria</taxon>
        <taxon>Hyphomicrobiales</taxon>
        <taxon>Phyllobacteriaceae</taxon>
        <taxon>Mesorhizobium</taxon>
    </lineage>
</organism>
<evidence type="ECO:0000313" key="2">
    <source>
        <dbReference type="EMBL" id="XCG52619.1"/>
    </source>
</evidence>
<proteinExistence type="predicted"/>
<dbReference type="InterPro" id="IPR036188">
    <property type="entry name" value="FAD/NAD-bd_sf"/>
</dbReference>
<sequence length="498" mass="54829">MSVIAIDGAAGLAALRERLHHDLSLLELPAKAWVPPRSVNGEHIHDIVIVGGGMCGLVAYFALKCGGMRNVRIFDRNPAGREGPWVTYARMETLRSPKQLAGPAFGIGALTFRAWFTAQFGEAAWNALDKIPRPMWMDYLRWYRKVLGIPVENEVQVDSILPEGDYLRLALSGSGAREASILARKVIMATGRDGTGIPNIPYFVAGVPKSCWAHSSEDIDFGTLKGKRVVVVGVGASAVDNSAEALDAGAAEVRHLIRRKEMPTINKMMGIGSFGFISGFPELPDEWRWRFMHYSFVTQTPSPRGSTLRVSRHSNAYFHFGKAIERVERSGGELLIEMRDGSRLATDFLILGTGFTVDPLARPEMPGYAGEILLWKDRYTPPEDMRNRELANFPYLDSDFAFQERTPGKAPWLRHIHCFNYGATASLGKVSGDIPGISEGAQWLARSLAARLYAEDVAIHWQGMLDYDKPELLGDEWAASEIEETVGGGAPRAVGKGN</sequence>
<dbReference type="AlphaFoldDB" id="A0AAU8D254"/>
<keyword evidence="1 2" id="KW-0560">Oxidoreductase</keyword>
<dbReference type="Pfam" id="PF13738">
    <property type="entry name" value="Pyr_redox_3"/>
    <property type="match status" value="1"/>
</dbReference>
<dbReference type="EC" id="1.14.13.-" evidence="2"/>